<dbReference type="Gene3D" id="1.10.1620.10">
    <property type="entry name" value="Ribosomal protein L39e"/>
    <property type="match status" value="1"/>
</dbReference>
<dbReference type="GeneID" id="24795816"/>
<dbReference type="InterPro" id="IPR020083">
    <property type="entry name" value="Ribosomal_eL39_CS"/>
</dbReference>
<dbReference type="Proteomes" id="UP000028501">
    <property type="component" value="Chromosome"/>
</dbReference>
<dbReference type="GO" id="GO:1990904">
    <property type="term" value="C:ribonucleoprotein complex"/>
    <property type="evidence" value="ECO:0007669"/>
    <property type="project" value="UniProtKB-KW"/>
</dbReference>
<dbReference type="GO" id="GO:0005840">
    <property type="term" value="C:ribosome"/>
    <property type="evidence" value="ECO:0007669"/>
    <property type="project" value="UniProtKB-KW"/>
</dbReference>
<accession>A0A075WH12</accession>
<dbReference type="GO" id="GO:0006412">
    <property type="term" value="P:translation"/>
    <property type="evidence" value="ECO:0007669"/>
    <property type="project" value="UniProtKB-UniRule"/>
</dbReference>
<dbReference type="HAMAP" id="MF_00629">
    <property type="entry name" value="Ribosomal_eL39"/>
    <property type="match status" value="1"/>
</dbReference>
<dbReference type="NCBIfam" id="NF002316">
    <property type="entry name" value="PRK01242.1"/>
    <property type="match status" value="1"/>
</dbReference>
<proteinExistence type="inferred from homology"/>
<dbReference type="SMR" id="A0A075WH12"/>
<evidence type="ECO:0000256" key="1">
    <source>
        <dbReference type="ARBA" id="ARBA00009339"/>
    </source>
</evidence>
<evidence type="ECO:0000313" key="6">
    <source>
        <dbReference type="EMBL" id="AIG99057.1"/>
    </source>
</evidence>
<dbReference type="InterPro" id="IPR023626">
    <property type="entry name" value="Ribosomal_eL39_dom_sf"/>
</dbReference>
<sequence length="50" mass="5948">MGKKTVGVKKRLAKAYKQNRRAPVWITVKTKRSVFGSPKRRHWRRSKLKV</sequence>
<dbReference type="HOGENOM" id="CLU_181948_4_0_2"/>
<comment type="similarity">
    <text evidence="1 5">Belongs to the eukaryotic ribosomal protein eL39 family.</text>
</comment>
<evidence type="ECO:0000256" key="4">
    <source>
        <dbReference type="ARBA" id="ARBA00035234"/>
    </source>
</evidence>
<reference evidence="6 7" key="1">
    <citation type="submission" date="2013-07" db="EMBL/GenBank/DDBJ databases">
        <title>Genome of Archaeoglobus fulgidus.</title>
        <authorList>
            <person name="Fiebig A."/>
            <person name="Birkeland N.-K."/>
        </authorList>
    </citation>
    <scope>NUCLEOTIDE SEQUENCE [LARGE SCALE GENOMIC DNA]</scope>
    <source>
        <strain evidence="6 7">DSM 8774</strain>
    </source>
</reference>
<evidence type="ECO:0000256" key="2">
    <source>
        <dbReference type="ARBA" id="ARBA00022980"/>
    </source>
</evidence>
<dbReference type="SUPFAM" id="SSF48662">
    <property type="entry name" value="Ribosomal protein L39e"/>
    <property type="match status" value="1"/>
</dbReference>
<dbReference type="GO" id="GO:0003735">
    <property type="term" value="F:structural constituent of ribosome"/>
    <property type="evidence" value="ECO:0007669"/>
    <property type="project" value="InterPro"/>
</dbReference>
<evidence type="ECO:0000256" key="5">
    <source>
        <dbReference type="HAMAP-Rule" id="MF_00629"/>
    </source>
</evidence>
<keyword evidence="2 5" id="KW-0689">Ribosomal protein</keyword>
<keyword evidence="3 5" id="KW-0687">Ribonucleoprotein</keyword>
<dbReference type="Pfam" id="PF00832">
    <property type="entry name" value="Ribosomal_L39"/>
    <property type="match status" value="1"/>
</dbReference>
<dbReference type="PROSITE" id="PS00051">
    <property type="entry name" value="RIBOSOMAL_L39E"/>
    <property type="match status" value="1"/>
</dbReference>
<dbReference type="AlphaFoldDB" id="A0A075WH12"/>
<dbReference type="FunFam" id="1.10.1620.10:FF:000001">
    <property type="entry name" value="60S ribosomal protein-like L39"/>
    <property type="match status" value="1"/>
</dbReference>
<gene>
    <name evidence="5" type="primary">rpl39e</name>
    <name evidence="6" type="ORF">AFULGI_00023350</name>
</gene>
<evidence type="ECO:0000256" key="3">
    <source>
        <dbReference type="ARBA" id="ARBA00023274"/>
    </source>
</evidence>
<protein>
    <recommendedName>
        <fullName evidence="4 5">Large ribosomal subunit protein eL39</fullName>
    </recommendedName>
</protein>
<dbReference type="KEGG" id="afg:AFULGI_00023350"/>
<name>A0A075WH12_ARCFL</name>
<dbReference type="RefSeq" id="WP_010879559.1">
    <property type="nucleotide sequence ID" value="NZ_CP006577.1"/>
</dbReference>
<organism evidence="6 7">
    <name type="scientific">Archaeoglobus fulgidus DSM 8774</name>
    <dbReference type="NCBI Taxonomy" id="1344584"/>
    <lineage>
        <taxon>Archaea</taxon>
        <taxon>Methanobacteriati</taxon>
        <taxon>Methanobacteriota</taxon>
        <taxon>Archaeoglobi</taxon>
        <taxon>Archaeoglobales</taxon>
        <taxon>Archaeoglobaceae</taxon>
        <taxon>Archaeoglobus</taxon>
    </lineage>
</organism>
<dbReference type="EMBL" id="CP006577">
    <property type="protein sequence ID" value="AIG99057.1"/>
    <property type="molecule type" value="Genomic_DNA"/>
</dbReference>
<dbReference type="InterPro" id="IPR000077">
    <property type="entry name" value="Ribosomal_eL39"/>
</dbReference>
<evidence type="ECO:0000313" key="7">
    <source>
        <dbReference type="Proteomes" id="UP000028501"/>
    </source>
</evidence>